<feature type="compositionally biased region" description="Polar residues" evidence="1">
    <location>
        <begin position="1"/>
        <end position="11"/>
    </location>
</feature>
<dbReference type="RefSeq" id="WP_164737685.1">
    <property type="nucleotide sequence ID" value="NZ_JBHSFS010000014.1"/>
</dbReference>
<dbReference type="EMBL" id="JBHSFS010000014">
    <property type="protein sequence ID" value="MFC4516546.1"/>
    <property type="molecule type" value="Genomic_DNA"/>
</dbReference>
<keyword evidence="3" id="KW-1185">Reference proteome</keyword>
<accession>A0ABV9BR07</accession>
<gene>
    <name evidence="2" type="ORF">ACFPEN_26895</name>
</gene>
<name>A0ABV9BR07_9ACTN</name>
<evidence type="ECO:0000313" key="2">
    <source>
        <dbReference type="EMBL" id="MFC4516546.1"/>
    </source>
</evidence>
<evidence type="ECO:0000256" key="1">
    <source>
        <dbReference type="SAM" id="MobiDB-lite"/>
    </source>
</evidence>
<reference evidence="3" key="1">
    <citation type="journal article" date="2019" name="Int. J. Syst. Evol. Microbiol.">
        <title>The Global Catalogue of Microorganisms (GCM) 10K type strain sequencing project: providing services to taxonomists for standard genome sequencing and annotation.</title>
        <authorList>
            <consortium name="The Broad Institute Genomics Platform"/>
            <consortium name="The Broad Institute Genome Sequencing Center for Infectious Disease"/>
            <person name="Wu L."/>
            <person name="Ma J."/>
        </authorList>
    </citation>
    <scope>NUCLEOTIDE SEQUENCE [LARGE SCALE GENOMIC DNA]</scope>
    <source>
        <strain evidence="3">CECT 8064</strain>
    </source>
</reference>
<proteinExistence type="predicted"/>
<comment type="caution">
    <text evidence="2">The sequence shown here is derived from an EMBL/GenBank/DDBJ whole genome shotgun (WGS) entry which is preliminary data.</text>
</comment>
<evidence type="ECO:0000313" key="3">
    <source>
        <dbReference type="Proteomes" id="UP001595990"/>
    </source>
</evidence>
<feature type="compositionally biased region" description="Low complexity" evidence="1">
    <location>
        <begin position="17"/>
        <end position="33"/>
    </location>
</feature>
<sequence length="51" mass="4987">MRERQPATSARSADGQAASRAAPATPRPLLSPSSAGVLALQRAAGNAAATG</sequence>
<dbReference type="Proteomes" id="UP001595990">
    <property type="component" value="Unassembled WGS sequence"/>
</dbReference>
<organism evidence="2 3">
    <name type="scientific">Streptomyces ehimensis</name>
    <dbReference type="NCBI Taxonomy" id="68195"/>
    <lineage>
        <taxon>Bacteria</taxon>
        <taxon>Bacillati</taxon>
        <taxon>Actinomycetota</taxon>
        <taxon>Actinomycetes</taxon>
        <taxon>Kitasatosporales</taxon>
        <taxon>Streptomycetaceae</taxon>
        <taxon>Streptomyces</taxon>
    </lineage>
</organism>
<protein>
    <submittedName>
        <fullName evidence="2">Uncharacterized protein</fullName>
    </submittedName>
</protein>
<feature type="region of interest" description="Disordered" evidence="1">
    <location>
        <begin position="1"/>
        <end position="33"/>
    </location>
</feature>